<proteinExistence type="predicted"/>
<dbReference type="KEGG" id="xcn:J169_02589"/>
<evidence type="ECO:0000256" key="1">
    <source>
        <dbReference type="SAM" id="MobiDB-lite"/>
    </source>
</evidence>
<dbReference type="OMA" id="AWYQTFA"/>
<dbReference type="GeneID" id="66911532"/>
<keyword evidence="3" id="KW-0732">Signal</keyword>
<keyword evidence="2" id="KW-1133">Transmembrane helix</keyword>
<feature type="transmembrane region" description="Helical" evidence="2">
    <location>
        <begin position="74"/>
        <end position="96"/>
    </location>
</feature>
<dbReference type="Proteomes" id="UP000052230">
    <property type="component" value="Unassembled WGS sequence"/>
</dbReference>
<feature type="transmembrane region" description="Helical" evidence="2">
    <location>
        <begin position="117"/>
        <end position="135"/>
    </location>
</feature>
<comment type="caution">
    <text evidence="4">The sequence shown here is derived from an EMBL/GenBank/DDBJ whole genome shotgun (WGS) entry which is preliminary data.</text>
</comment>
<reference evidence="4 6" key="1">
    <citation type="submission" date="2014-09" db="EMBL/GenBank/DDBJ databases">
        <authorList>
            <person name="Regsiter A."/>
        </authorList>
    </citation>
    <scope>NUCLEOTIDE SEQUENCE [LARGE SCALE GENOMIC DNA]</scope>
</reference>
<feature type="transmembrane region" description="Helical" evidence="2">
    <location>
        <begin position="585"/>
        <end position="609"/>
    </location>
</feature>
<reference evidence="5" key="2">
    <citation type="submission" date="2020-01" db="EMBL/GenBank/DDBJ databases">
        <authorList>
            <person name="Richard D."/>
        </authorList>
    </citation>
    <scope>NUCLEOTIDE SEQUENCE</scope>
    <source>
        <strain evidence="5">JP541</strain>
    </source>
</reference>
<sequence>MKYSKVLSGLCVVMTWAISLPAFGEGTTLGEISQAAQRSGDKSRQALVAMYGNVVNNPLATGSAGGGDTILASLFQVTNGALLVIGAIFTCYMMFLKVSQTAHDGAVFDRAKNTMWGPIRIVWGLASLVPTANGWSLSQLLMLWAASVMGVGVANMGVDVAVSAFNDGKAMVLQPVMPSTNELAHKIFEMELCRHGINAGLATASSEGGLVDESGYVQTQSTDTGFMLANKSFVCGGANVDPNLESQPSSTRWFSNTIDVAEVRKAHLQALSGMEKSLSTAAIEFVNAVTVRSTDGSTTIPDAEVAIQAAAQQYENTVNSIAATKRGNIEELSGQLSSSIKEGGWWTLGEWYQTFAAANTRLSDAVAGKATTFGPSIAGDAAMKSVYQTALTAYQAQQGRATTTHATPLGTKQQNDGGNIIAKLFSSPGQALTEAITNINDGGESRGQINPLIKMKNLGDHLTGVAEIGLAGYLTAKGLEATSESFSIAGLASRVADASGALSFVRGALDGAGPIIMMIIIAALLLGLGLSTYLPMVPFVVWFGAAVNWLVVVGEGVIAAPLWAITHLGGEGDGLGHKTAHGYIFLLEMMVRPVLMVLGFFLGGVGVIAGGTLLNEGFDIALANAQFDSLTGIGSILAYCTIYFSMCLNLVHSCFNLIFLVPDKVINWVGGHSPAMIGTDHSDRTKAAVNTLLAKFDIRPSGGNGRRPLGGTNPSSNSDGIKE</sequence>
<feature type="compositionally biased region" description="Polar residues" evidence="1">
    <location>
        <begin position="712"/>
        <end position="723"/>
    </location>
</feature>
<feature type="transmembrane region" description="Helical" evidence="2">
    <location>
        <begin position="540"/>
        <end position="564"/>
    </location>
</feature>
<dbReference type="PATRIC" id="fig|434928.28.peg.2644"/>
<dbReference type="KEGG" id="xcm:J164_02578"/>
<evidence type="ECO:0000256" key="3">
    <source>
        <dbReference type="SAM" id="SignalP"/>
    </source>
</evidence>
<dbReference type="KEGG" id="xcw:J162_02581"/>
<gene>
    <name evidence="4" type="primary">traY</name>
    <name evidence="5" type="ORF">GUH15_25360</name>
    <name evidence="4" type="ORF">XAC3562_450220</name>
</gene>
<dbReference type="EMBL" id="JAABFR010002228">
    <property type="protein sequence ID" value="MBD4339316.1"/>
    <property type="molecule type" value="Genomic_DNA"/>
</dbReference>
<accession>A0A0U5FES7</accession>
<dbReference type="KEGG" id="xcu:J159_02580"/>
<dbReference type="KEGG" id="xcr:J163_02576"/>
<name>A0A0U5FES7_XANCI</name>
<dbReference type="Proteomes" id="UP000653002">
    <property type="component" value="Unassembled WGS sequence"/>
</dbReference>
<evidence type="ECO:0000313" key="5">
    <source>
        <dbReference type="EMBL" id="MBD4339316.1"/>
    </source>
</evidence>
<dbReference type="RefSeq" id="WP_011051569.1">
    <property type="nucleotide sequence ID" value="NZ_CAVLHM010000041.1"/>
</dbReference>
<organism evidence="4 6">
    <name type="scientific">Xanthomonas citri pv. citri</name>
    <dbReference type="NCBI Taxonomy" id="611301"/>
    <lineage>
        <taxon>Bacteria</taxon>
        <taxon>Pseudomonadati</taxon>
        <taxon>Pseudomonadota</taxon>
        <taxon>Gammaproteobacteria</taxon>
        <taxon>Lysobacterales</taxon>
        <taxon>Lysobacteraceae</taxon>
        <taxon>Xanthomonas</taxon>
    </lineage>
</organism>
<evidence type="ECO:0000313" key="6">
    <source>
        <dbReference type="Proteomes" id="UP000052230"/>
    </source>
</evidence>
<evidence type="ECO:0000256" key="2">
    <source>
        <dbReference type="SAM" id="Phobius"/>
    </source>
</evidence>
<feature type="chain" id="PRO_5044547460" evidence="3">
    <location>
        <begin position="25"/>
        <end position="723"/>
    </location>
</feature>
<evidence type="ECO:0000313" key="4">
    <source>
        <dbReference type="EMBL" id="CEG16797.1"/>
    </source>
</evidence>
<keyword evidence="2" id="KW-0472">Membrane</keyword>
<dbReference type="KEGG" id="xcf:J172_02583"/>
<protein>
    <submittedName>
        <fullName evidence="5">DotA/TraY family protein</fullName>
    </submittedName>
    <submittedName>
        <fullName evidence="4">Integral membrane protein</fullName>
    </submittedName>
</protein>
<dbReference type="AlphaFoldDB" id="A0A0U5FES7"/>
<dbReference type="EMBL" id="CCXZ01000139">
    <property type="protein sequence ID" value="CEG16797.1"/>
    <property type="molecule type" value="Genomic_DNA"/>
</dbReference>
<keyword evidence="2" id="KW-0812">Transmembrane</keyword>
<feature type="transmembrane region" description="Helical" evidence="2">
    <location>
        <begin position="515"/>
        <end position="534"/>
    </location>
</feature>
<keyword evidence="6" id="KW-1185">Reference proteome</keyword>
<feature type="region of interest" description="Disordered" evidence="1">
    <location>
        <begin position="698"/>
        <end position="723"/>
    </location>
</feature>
<dbReference type="NCBIfam" id="TIGR04346">
    <property type="entry name" value="DotA_TraY"/>
    <property type="match status" value="1"/>
</dbReference>
<dbReference type="InterPro" id="IPR027628">
    <property type="entry name" value="DotA_TraY"/>
</dbReference>
<feature type="transmembrane region" description="Helical" evidence="2">
    <location>
        <begin position="629"/>
        <end position="651"/>
    </location>
</feature>
<feature type="signal peptide" evidence="3">
    <location>
        <begin position="1"/>
        <end position="24"/>
    </location>
</feature>